<evidence type="ECO:0000259" key="3">
    <source>
        <dbReference type="PROSITE" id="PS50887"/>
    </source>
</evidence>
<evidence type="ECO:0000313" key="5">
    <source>
        <dbReference type="Proteomes" id="UP000588051"/>
    </source>
</evidence>
<dbReference type="SMART" id="SM00267">
    <property type="entry name" value="GGDEF"/>
    <property type="match status" value="1"/>
</dbReference>
<dbReference type="Proteomes" id="UP000588051">
    <property type="component" value="Unassembled WGS sequence"/>
</dbReference>
<protein>
    <recommendedName>
        <fullName evidence="1">diguanylate cyclase</fullName>
        <ecNumber evidence="1">2.7.7.65</ecNumber>
    </recommendedName>
</protein>
<comment type="catalytic activity">
    <reaction evidence="2">
        <text>2 GTP = 3',3'-c-di-GMP + 2 diphosphate</text>
        <dbReference type="Rhea" id="RHEA:24898"/>
        <dbReference type="ChEBI" id="CHEBI:33019"/>
        <dbReference type="ChEBI" id="CHEBI:37565"/>
        <dbReference type="ChEBI" id="CHEBI:58805"/>
        <dbReference type="EC" id="2.7.7.65"/>
    </reaction>
</comment>
<keyword evidence="5" id="KW-1185">Reference proteome</keyword>
<evidence type="ECO:0000256" key="1">
    <source>
        <dbReference type="ARBA" id="ARBA00012528"/>
    </source>
</evidence>
<accession>A0A850QI33</accession>
<evidence type="ECO:0000313" key="4">
    <source>
        <dbReference type="EMBL" id="NVO76420.1"/>
    </source>
</evidence>
<dbReference type="CDD" id="cd01949">
    <property type="entry name" value="GGDEF"/>
    <property type="match status" value="1"/>
</dbReference>
<dbReference type="Gene3D" id="3.30.450.40">
    <property type="match status" value="1"/>
</dbReference>
<dbReference type="InterPro" id="IPR050469">
    <property type="entry name" value="Diguanylate_Cyclase"/>
</dbReference>
<proteinExistence type="predicted"/>
<dbReference type="AlphaFoldDB" id="A0A850QI33"/>
<dbReference type="SUPFAM" id="SSF55073">
    <property type="entry name" value="Nucleotide cyclase"/>
    <property type="match status" value="1"/>
</dbReference>
<dbReference type="NCBIfam" id="TIGR00254">
    <property type="entry name" value="GGDEF"/>
    <property type="match status" value="1"/>
</dbReference>
<dbReference type="EC" id="2.7.7.65" evidence="1"/>
<name>A0A850QI33_9BURK</name>
<dbReference type="RefSeq" id="WP_176801692.1">
    <property type="nucleotide sequence ID" value="NZ_JABXYJ010000001.1"/>
</dbReference>
<organism evidence="4 5">
    <name type="scientific">Undibacterium oligocarboniphilum</name>
    <dbReference type="NCBI Taxonomy" id="666702"/>
    <lineage>
        <taxon>Bacteria</taxon>
        <taxon>Pseudomonadati</taxon>
        <taxon>Pseudomonadota</taxon>
        <taxon>Betaproteobacteria</taxon>
        <taxon>Burkholderiales</taxon>
        <taxon>Oxalobacteraceae</taxon>
        <taxon>Undibacterium</taxon>
    </lineage>
</organism>
<dbReference type="Gene3D" id="3.30.70.270">
    <property type="match status" value="1"/>
</dbReference>
<dbReference type="SMART" id="SM00065">
    <property type="entry name" value="GAF"/>
    <property type="match status" value="1"/>
</dbReference>
<reference evidence="4 5" key="1">
    <citation type="submission" date="2020-06" db="EMBL/GenBank/DDBJ databases">
        <authorList>
            <person name="Qiu C."/>
            <person name="Liu Z."/>
        </authorList>
    </citation>
    <scope>NUCLEOTIDE SEQUENCE [LARGE SCALE GENOMIC DNA]</scope>
    <source>
        <strain evidence="4 5">EM 1</strain>
    </source>
</reference>
<dbReference type="PANTHER" id="PTHR45138:SF9">
    <property type="entry name" value="DIGUANYLATE CYCLASE DGCM-RELATED"/>
    <property type="match status" value="1"/>
</dbReference>
<comment type="caution">
    <text evidence="4">The sequence shown here is derived from an EMBL/GenBank/DDBJ whole genome shotgun (WGS) entry which is preliminary data.</text>
</comment>
<dbReference type="SUPFAM" id="SSF55781">
    <property type="entry name" value="GAF domain-like"/>
    <property type="match status" value="1"/>
</dbReference>
<sequence length="322" mass="35581">MKSTAIPKIFSDFQSAGDYVLDFLKQRIDFGIWMITRAEGDDWIILRTSGEGINPGTVLRWSDSICSEMIKDNGPHIAPDISAVAAYADKPIIRQFPIQAYIGVPLTLADGSTFGTLCAIDSRPQSSEIVNETPLIELMGAFLSTILTDELKLAEQKRQSERLQLEAYTDALTGLANRRAWNQFLLGEEDRCKRYGHSAAVFSIDLDDLKRVNDIDGHANGDILLQSTAQALRSATREVDMIARLGGDEFGIIAIECDQTGALLLRQRLLTSLAERGVRASVGMAMRNHLHGLTEAWELADQNMYSFKRSRSSATLVDAKAK</sequence>
<dbReference type="PANTHER" id="PTHR45138">
    <property type="entry name" value="REGULATORY COMPONENTS OF SENSORY TRANSDUCTION SYSTEM"/>
    <property type="match status" value="1"/>
</dbReference>
<dbReference type="Pfam" id="PF00990">
    <property type="entry name" value="GGDEF"/>
    <property type="match status" value="1"/>
</dbReference>
<dbReference type="GO" id="GO:0052621">
    <property type="term" value="F:diguanylate cyclase activity"/>
    <property type="evidence" value="ECO:0007669"/>
    <property type="project" value="UniProtKB-EC"/>
</dbReference>
<dbReference type="InterPro" id="IPR043128">
    <property type="entry name" value="Rev_trsase/Diguanyl_cyclase"/>
</dbReference>
<feature type="domain" description="GGDEF" evidence="3">
    <location>
        <begin position="197"/>
        <end position="319"/>
    </location>
</feature>
<dbReference type="GO" id="GO:0043709">
    <property type="term" value="P:cell adhesion involved in single-species biofilm formation"/>
    <property type="evidence" value="ECO:0007669"/>
    <property type="project" value="TreeGrafter"/>
</dbReference>
<dbReference type="GO" id="GO:1902201">
    <property type="term" value="P:negative regulation of bacterial-type flagellum-dependent cell motility"/>
    <property type="evidence" value="ECO:0007669"/>
    <property type="project" value="TreeGrafter"/>
</dbReference>
<dbReference type="GO" id="GO:0005886">
    <property type="term" value="C:plasma membrane"/>
    <property type="evidence" value="ECO:0007669"/>
    <property type="project" value="TreeGrafter"/>
</dbReference>
<dbReference type="PROSITE" id="PS50887">
    <property type="entry name" value="GGDEF"/>
    <property type="match status" value="1"/>
</dbReference>
<dbReference type="InterPro" id="IPR029787">
    <property type="entry name" value="Nucleotide_cyclase"/>
</dbReference>
<dbReference type="InterPro" id="IPR029016">
    <property type="entry name" value="GAF-like_dom_sf"/>
</dbReference>
<dbReference type="InterPro" id="IPR000160">
    <property type="entry name" value="GGDEF_dom"/>
</dbReference>
<dbReference type="EMBL" id="JABXYJ010000001">
    <property type="protein sequence ID" value="NVO76420.1"/>
    <property type="molecule type" value="Genomic_DNA"/>
</dbReference>
<evidence type="ECO:0000256" key="2">
    <source>
        <dbReference type="ARBA" id="ARBA00034247"/>
    </source>
</evidence>
<gene>
    <name evidence="4" type="ORF">HV832_01065</name>
</gene>
<dbReference type="InterPro" id="IPR003018">
    <property type="entry name" value="GAF"/>
</dbReference>
<dbReference type="Pfam" id="PF01590">
    <property type="entry name" value="GAF"/>
    <property type="match status" value="1"/>
</dbReference>